<evidence type="ECO:0000313" key="8">
    <source>
        <dbReference type="Proteomes" id="UP000250266"/>
    </source>
</evidence>
<dbReference type="PRINTS" id="PR02001">
    <property type="entry name" value="GCR1CAMPR"/>
</dbReference>
<feature type="domain" description="Glucose receptor Git3-like N-terminal" evidence="6">
    <location>
        <begin position="13"/>
        <end position="110"/>
    </location>
</feature>
<feature type="transmembrane region" description="Helical" evidence="5">
    <location>
        <begin position="14"/>
        <end position="34"/>
    </location>
</feature>
<evidence type="ECO:0000256" key="3">
    <source>
        <dbReference type="ARBA" id="ARBA00022989"/>
    </source>
</evidence>
<dbReference type="Gene3D" id="1.20.1070.10">
    <property type="entry name" value="Rhodopsin 7-helix transmembrane proteins"/>
    <property type="match status" value="1"/>
</dbReference>
<feature type="transmembrane region" description="Helical" evidence="5">
    <location>
        <begin position="276"/>
        <end position="299"/>
    </location>
</feature>
<dbReference type="PANTHER" id="PTHR23112:SF37">
    <property type="entry name" value="G PROTEIN-COUPLED RECEPTOR GPR1"/>
    <property type="match status" value="1"/>
</dbReference>
<sequence length="320" mass="35429">MANHWDPAVSIPTLIGSLLSALGSSLILMCYLFLPDKRHYRHILIMNLAIADLGNSLNNSVSGLYVVSQQKRMQEGPACIFNGWFGQFTVQAGDFSILMMAVVTLLVIRGSSLMDNASMMKKILVCGSCWVVPVITSFTDLSVETGAGSCQLPDTIATCLRMDGGFLRRQFSQRVITAGESVECSNDAPSEWKSAGHTTFDSRLATSEPIHVEMTVHDENSSKEASSTFNRETAGFIKFQKIQKALLMNAYPIAYVILWIPGLANRFVELSGETSRILSIMQALTQFIGLANAITFGYNEQIRKQLMQRLRRRSGQIQIR</sequence>
<proteinExistence type="predicted"/>
<organism evidence="7 8">
    <name type="scientific">Lepidopterella palustris CBS 459.81</name>
    <dbReference type="NCBI Taxonomy" id="1314670"/>
    <lineage>
        <taxon>Eukaryota</taxon>
        <taxon>Fungi</taxon>
        <taxon>Dikarya</taxon>
        <taxon>Ascomycota</taxon>
        <taxon>Pezizomycotina</taxon>
        <taxon>Dothideomycetes</taxon>
        <taxon>Pleosporomycetidae</taxon>
        <taxon>Mytilinidiales</taxon>
        <taxon>Argynnaceae</taxon>
        <taxon>Lepidopterella</taxon>
    </lineage>
</organism>
<dbReference type="GO" id="GO:0004930">
    <property type="term" value="F:G protein-coupled receptor activity"/>
    <property type="evidence" value="ECO:0007669"/>
    <property type="project" value="TreeGrafter"/>
</dbReference>
<evidence type="ECO:0000313" key="7">
    <source>
        <dbReference type="EMBL" id="OCK85490.1"/>
    </source>
</evidence>
<feature type="transmembrane region" description="Helical" evidence="5">
    <location>
        <begin position="88"/>
        <end position="108"/>
    </location>
</feature>
<reference evidence="7 8" key="1">
    <citation type="journal article" date="2016" name="Nat. Commun.">
        <title>Ectomycorrhizal ecology is imprinted in the genome of the dominant symbiotic fungus Cenococcum geophilum.</title>
        <authorList>
            <consortium name="DOE Joint Genome Institute"/>
            <person name="Peter M."/>
            <person name="Kohler A."/>
            <person name="Ohm R.A."/>
            <person name="Kuo A."/>
            <person name="Krutzmann J."/>
            <person name="Morin E."/>
            <person name="Arend M."/>
            <person name="Barry K.W."/>
            <person name="Binder M."/>
            <person name="Choi C."/>
            <person name="Clum A."/>
            <person name="Copeland A."/>
            <person name="Grisel N."/>
            <person name="Haridas S."/>
            <person name="Kipfer T."/>
            <person name="LaButti K."/>
            <person name="Lindquist E."/>
            <person name="Lipzen A."/>
            <person name="Maire R."/>
            <person name="Meier B."/>
            <person name="Mihaltcheva S."/>
            <person name="Molinier V."/>
            <person name="Murat C."/>
            <person name="Poggeler S."/>
            <person name="Quandt C.A."/>
            <person name="Sperisen C."/>
            <person name="Tritt A."/>
            <person name="Tisserant E."/>
            <person name="Crous P.W."/>
            <person name="Henrissat B."/>
            <person name="Nehls U."/>
            <person name="Egli S."/>
            <person name="Spatafora J.W."/>
            <person name="Grigoriev I.V."/>
            <person name="Martin F.M."/>
        </authorList>
    </citation>
    <scope>NUCLEOTIDE SEQUENCE [LARGE SCALE GENOMIC DNA]</scope>
    <source>
        <strain evidence="7 8">CBS 459.81</strain>
    </source>
</reference>
<evidence type="ECO:0000256" key="5">
    <source>
        <dbReference type="SAM" id="Phobius"/>
    </source>
</evidence>
<evidence type="ECO:0000256" key="1">
    <source>
        <dbReference type="ARBA" id="ARBA00004141"/>
    </source>
</evidence>
<keyword evidence="8" id="KW-1185">Reference proteome</keyword>
<evidence type="ECO:0000256" key="2">
    <source>
        <dbReference type="ARBA" id="ARBA00022692"/>
    </source>
</evidence>
<dbReference type="InterPro" id="IPR022343">
    <property type="entry name" value="GCR1-cAMP_receptor"/>
</dbReference>
<accession>A0A8E2JJZ8</accession>
<dbReference type="OrthoDB" id="100006at2759"/>
<evidence type="ECO:0000259" key="6">
    <source>
        <dbReference type="Pfam" id="PF11710"/>
    </source>
</evidence>
<dbReference type="Proteomes" id="UP000250266">
    <property type="component" value="Unassembled WGS sequence"/>
</dbReference>
<gene>
    <name evidence="7" type="ORF">K432DRAFT_421753</name>
</gene>
<keyword evidence="2 5" id="KW-0812">Transmembrane</keyword>
<dbReference type="PANTHER" id="PTHR23112">
    <property type="entry name" value="G PROTEIN-COUPLED RECEPTOR 157-RELATED"/>
    <property type="match status" value="1"/>
</dbReference>
<dbReference type="GO" id="GO:0007189">
    <property type="term" value="P:adenylate cyclase-activating G protein-coupled receptor signaling pathway"/>
    <property type="evidence" value="ECO:0007669"/>
    <property type="project" value="TreeGrafter"/>
</dbReference>
<dbReference type="EMBL" id="KV744818">
    <property type="protein sequence ID" value="OCK85490.1"/>
    <property type="molecule type" value="Genomic_DNA"/>
</dbReference>
<keyword evidence="4 5" id="KW-0472">Membrane</keyword>
<name>A0A8E2JJZ8_9PEZI</name>
<dbReference type="InterPro" id="IPR023041">
    <property type="entry name" value="Glucose_rcpt_Git3-like_N"/>
</dbReference>
<comment type="subcellular location">
    <subcellularLocation>
        <location evidence="1">Membrane</location>
        <topology evidence="1">Multi-pass membrane protein</topology>
    </subcellularLocation>
</comment>
<dbReference type="Pfam" id="PF11710">
    <property type="entry name" value="Git3"/>
    <property type="match status" value="1"/>
</dbReference>
<keyword evidence="3 5" id="KW-1133">Transmembrane helix</keyword>
<dbReference type="AlphaFoldDB" id="A0A8E2JJZ8"/>
<dbReference type="SUPFAM" id="SSF81321">
    <property type="entry name" value="Family A G protein-coupled receptor-like"/>
    <property type="match status" value="1"/>
</dbReference>
<protein>
    <recommendedName>
        <fullName evidence="6">Glucose receptor Git3-like N-terminal domain-containing protein</fullName>
    </recommendedName>
</protein>
<dbReference type="GO" id="GO:0005886">
    <property type="term" value="C:plasma membrane"/>
    <property type="evidence" value="ECO:0007669"/>
    <property type="project" value="TreeGrafter"/>
</dbReference>
<feature type="transmembrane region" description="Helical" evidence="5">
    <location>
        <begin position="246"/>
        <end position="264"/>
    </location>
</feature>
<evidence type="ECO:0000256" key="4">
    <source>
        <dbReference type="ARBA" id="ARBA00023136"/>
    </source>
</evidence>